<evidence type="ECO:0000313" key="2">
    <source>
        <dbReference type="EMBL" id="KAI1711537.1"/>
    </source>
</evidence>
<dbReference type="InterPro" id="IPR019422">
    <property type="entry name" value="7TM_GPCR_serpentine_rcpt_Srh"/>
</dbReference>
<dbReference type="AlphaFoldDB" id="A0AAD4QZG4"/>
<dbReference type="PANTHER" id="PTHR22943">
    <property type="entry name" value="7-TRANSMEMBRANE DOMAIN RECEPTOR C.ELEGANS"/>
    <property type="match status" value="1"/>
</dbReference>
<keyword evidence="1" id="KW-1133">Transmembrane helix</keyword>
<dbReference type="Proteomes" id="UP001201812">
    <property type="component" value="Unassembled WGS sequence"/>
</dbReference>
<keyword evidence="1" id="KW-0812">Transmembrane</keyword>
<proteinExistence type="predicted"/>
<reference evidence="2" key="1">
    <citation type="submission" date="2022-01" db="EMBL/GenBank/DDBJ databases">
        <title>Genome Sequence Resource for Two Populations of Ditylenchus destructor, the Migratory Endoparasitic Phytonematode.</title>
        <authorList>
            <person name="Zhang H."/>
            <person name="Lin R."/>
            <person name="Xie B."/>
        </authorList>
    </citation>
    <scope>NUCLEOTIDE SEQUENCE</scope>
    <source>
        <strain evidence="2">BazhouSP</strain>
    </source>
</reference>
<dbReference type="PANTHER" id="PTHR22943:SF248">
    <property type="entry name" value="SEVEN TM RECEPTOR"/>
    <property type="match status" value="1"/>
</dbReference>
<evidence type="ECO:0000256" key="1">
    <source>
        <dbReference type="SAM" id="Phobius"/>
    </source>
</evidence>
<dbReference type="Pfam" id="PF10327">
    <property type="entry name" value="7TM_GPCR_Sri"/>
    <property type="match status" value="1"/>
</dbReference>
<dbReference type="Pfam" id="PF10318">
    <property type="entry name" value="7TM_GPCR_Srh"/>
    <property type="match status" value="1"/>
</dbReference>
<feature type="transmembrane region" description="Helical" evidence="1">
    <location>
        <begin position="50"/>
        <end position="68"/>
    </location>
</feature>
<name>A0AAD4QZG4_9BILA</name>
<feature type="transmembrane region" description="Helical" evidence="1">
    <location>
        <begin position="14"/>
        <end position="38"/>
    </location>
</feature>
<dbReference type="InterPro" id="IPR019429">
    <property type="entry name" value="7TM_GPCR_serpentine_rcpt_Sri"/>
</dbReference>
<feature type="transmembrane region" description="Helical" evidence="1">
    <location>
        <begin position="88"/>
        <end position="107"/>
    </location>
</feature>
<feature type="transmembrane region" description="Helical" evidence="1">
    <location>
        <begin position="127"/>
        <end position="155"/>
    </location>
</feature>
<dbReference type="EMBL" id="JAKKPZ010000021">
    <property type="protein sequence ID" value="KAI1711537.1"/>
    <property type="molecule type" value="Genomic_DNA"/>
</dbReference>
<keyword evidence="1" id="KW-0472">Membrane</keyword>
<comment type="caution">
    <text evidence="2">The sequence shown here is derived from an EMBL/GenBank/DDBJ whole genome shotgun (WGS) entry which is preliminary data.</text>
</comment>
<sequence>MEKSDFLNQTVNRISGYIIDITFAISTVLAPILLYLILRKSGKIGKYRWYLVYDVIWCYAFDLTITIYKPVAPEKSDNDNIDITFKIMWYTLFVIIGAILSTHLWLYAKTNGFRQFSQTTYKMQLMLLRALIMQIFLAIFFIYIPMFTIGLVMYLGSRHSGSIVTFMLAIKSAHATVDYVTMIYFVAPYRRALLQSVKRIVESKTTIIRNVDNSSVVRRSG</sequence>
<protein>
    <submittedName>
        <fullName evidence="2">Serpentine type 7TM GPCR chemoreceptor sri domain-containing protein</fullName>
    </submittedName>
</protein>
<organism evidence="2 3">
    <name type="scientific">Ditylenchus destructor</name>
    <dbReference type="NCBI Taxonomy" id="166010"/>
    <lineage>
        <taxon>Eukaryota</taxon>
        <taxon>Metazoa</taxon>
        <taxon>Ecdysozoa</taxon>
        <taxon>Nematoda</taxon>
        <taxon>Chromadorea</taxon>
        <taxon>Rhabditida</taxon>
        <taxon>Tylenchina</taxon>
        <taxon>Tylenchomorpha</taxon>
        <taxon>Sphaerularioidea</taxon>
        <taxon>Anguinidae</taxon>
        <taxon>Anguininae</taxon>
        <taxon>Ditylenchus</taxon>
    </lineage>
</organism>
<accession>A0AAD4QZG4</accession>
<evidence type="ECO:0000313" key="3">
    <source>
        <dbReference type="Proteomes" id="UP001201812"/>
    </source>
</evidence>
<gene>
    <name evidence="2" type="ORF">DdX_09997</name>
</gene>
<keyword evidence="3" id="KW-1185">Reference proteome</keyword>
<feature type="transmembrane region" description="Helical" evidence="1">
    <location>
        <begin position="161"/>
        <end position="186"/>
    </location>
</feature>